<dbReference type="InterPro" id="IPR008962">
    <property type="entry name" value="PapD-like_sf"/>
</dbReference>
<dbReference type="GO" id="GO:0006890">
    <property type="term" value="P:retrograde vesicle-mediated transport, Golgi to endoplasmic reticulum"/>
    <property type="evidence" value="ECO:0000318"/>
    <property type="project" value="GO_Central"/>
</dbReference>
<dbReference type="SUPFAM" id="SSF56112">
    <property type="entry name" value="Protein kinase-like (PK-like)"/>
    <property type="match status" value="1"/>
</dbReference>
<dbReference type="EnsemblPlants" id="PNT73710">
    <property type="protein sequence ID" value="PNT73710"/>
    <property type="gene ID" value="BRADI_2g62990v3"/>
</dbReference>
<reference evidence="4 5" key="1">
    <citation type="journal article" date="2010" name="Nature">
        <title>Genome sequencing and analysis of the model grass Brachypodium distachyon.</title>
        <authorList>
            <consortium name="International Brachypodium Initiative"/>
        </authorList>
    </citation>
    <scope>NUCLEOTIDE SEQUENCE [LARGE SCALE GENOMIC DNA]</scope>
    <source>
        <strain evidence="4 5">Bd21</strain>
    </source>
</reference>
<dbReference type="OrthoDB" id="2015071at2759"/>
<protein>
    <recommendedName>
        <fullName evidence="3">Protein kinase domain-containing protein</fullName>
    </recommendedName>
</protein>
<dbReference type="EnsemblPlants" id="KQK11856">
    <property type="protein sequence ID" value="KQK11856"/>
    <property type="gene ID" value="BRADI_2g62990v3"/>
</dbReference>
<dbReference type="InterPro" id="IPR036322">
    <property type="entry name" value="WD40_repeat_dom_sf"/>
</dbReference>
<dbReference type="EMBL" id="CM000881">
    <property type="protein sequence ID" value="PNT73710.1"/>
    <property type="molecule type" value="Genomic_DNA"/>
</dbReference>
<dbReference type="PANTHER" id="PTHR45707">
    <property type="entry name" value="C2 CALCIUM/LIPID-BINDING PLANT PHOSPHORIBOSYLTRANSFERASE FAMILY PROTEIN"/>
    <property type="match status" value="1"/>
</dbReference>
<dbReference type="KEGG" id="bdi:100822214"/>
<evidence type="ECO:0000313" key="6">
    <source>
        <dbReference type="Proteomes" id="UP000008810"/>
    </source>
</evidence>
<dbReference type="EnsemblPlants" id="KQK11855">
    <property type="protein sequence ID" value="KQK11855"/>
    <property type="gene ID" value="BRADI_2g62990v3"/>
</dbReference>
<dbReference type="GO" id="GO:0005524">
    <property type="term" value="F:ATP binding"/>
    <property type="evidence" value="ECO:0007669"/>
    <property type="project" value="UniProtKB-UniRule"/>
</dbReference>
<gene>
    <name evidence="5" type="primary">LOC100822214</name>
    <name evidence="4" type="ORF">BRADI_2g62990v3</name>
</gene>
<dbReference type="SUPFAM" id="SSF50978">
    <property type="entry name" value="WD40 repeat-like"/>
    <property type="match status" value="1"/>
</dbReference>
<dbReference type="PROSITE" id="PS00109">
    <property type="entry name" value="PROTEIN_KINASE_TYR"/>
    <property type="match status" value="1"/>
</dbReference>
<evidence type="ECO:0000256" key="1">
    <source>
        <dbReference type="PROSITE-ProRule" id="PRU10141"/>
    </source>
</evidence>
<dbReference type="InterPro" id="IPR000719">
    <property type="entry name" value="Prot_kinase_dom"/>
</dbReference>
<accession>A0A0Q3GL28</accession>
<dbReference type="RefSeq" id="XP_024315798.1">
    <property type="nucleotide sequence ID" value="XM_024460030.1"/>
</dbReference>
<evidence type="ECO:0000313" key="4">
    <source>
        <dbReference type="EMBL" id="KQK11856.1"/>
    </source>
</evidence>
<dbReference type="PROSITE" id="PS00107">
    <property type="entry name" value="PROTEIN_KINASE_ATP"/>
    <property type="match status" value="1"/>
</dbReference>
<name>A0A0Q3GL28_BRADI</name>
<dbReference type="Gramene" id="PNT73710">
    <property type="protein sequence ID" value="PNT73710"/>
    <property type="gene ID" value="BRADI_2g62990v3"/>
</dbReference>
<reference evidence="4" key="2">
    <citation type="submission" date="2017-06" db="EMBL/GenBank/DDBJ databases">
        <title>WGS assembly of Brachypodium distachyon.</title>
        <authorList>
            <consortium name="The International Brachypodium Initiative"/>
            <person name="Lucas S."/>
            <person name="Harmon-Smith M."/>
            <person name="Lail K."/>
            <person name="Tice H."/>
            <person name="Grimwood J."/>
            <person name="Bruce D."/>
            <person name="Barry K."/>
            <person name="Shu S."/>
            <person name="Lindquist E."/>
            <person name="Wang M."/>
            <person name="Pitluck S."/>
            <person name="Vogel J.P."/>
            <person name="Garvin D.F."/>
            <person name="Mockler T.C."/>
            <person name="Schmutz J."/>
            <person name="Rokhsar D."/>
            <person name="Bevan M.W."/>
        </authorList>
    </citation>
    <scope>NUCLEOTIDE SEQUENCE</scope>
    <source>
        <strain evidence="4">Bd21</strain>
    </source>
</reference>
<dbReference type="PANTHER" id="PTHR45707:SF70">
    <property type="entry name" value="PROTEIN KINASE DOMAIN-CONTAINING PROTEIN"/>
    <property type="match status" value="1"/>
</dbReference>
<dbReference type="GO" id="GO:0006888">
    <property type="term" value="P:endoplasmic reticulum to Golgi vesicle-mediated transport"/>
    <property type="evidence" value="ECO:0000318"/>
    <property type="project" value="GO_Central"/>
</dbReference>
<dbReference type="EMBL" id="CM000881">
    <property type="protein sequence ID" value="KQK11856.1"/>
    <property type="molecule type" value="Genomic_DNA"/>
</dbReference>
<dbReference type="GO" id="GO:0006891">
    <property type="term" value="P:intra-Golgi vesicle-mediated transport"/>
    <property type="evidence" value="ECO:0000318"/>
    <property type="project" value="GO_Central"/>
</dbReference>
<dbReference type="InterPro" id="IPR013783">
    <property type="entry name" value="Ig-like_fold"/>
</dbReference>
<sequence>MAAAASDHEQKRLKLEEALQDDRVELVNLPTSLLEEMTDVSQDVELVGEGGNGIVYKATLRNGLVAVKKIKDVVVVDEKKSEDVVKRFCREFFCMMESKHENIVRFLGYSFALQEDGKSVDRQMYICSEYMPNGSLHEYIKDESCRFQWSTRYRIIRGILDGLHHLHTTGTPIIHKDLTPSNVLLDHNMVPKITDFGTSRRFDRGQSQSFTHGKAGLTWGYASYELAMNGIFTAKSDMYSLGIIIMDLLVGYKKREEFVADLTPGGDIVDTVLGTWKKVLAQEQVQVLQQVQVCAEMAVKCMDQDPTQRTDKSSGQDDHTERGRRPAEDRPAASDIIHRLGQMENSTWSALGQINARSTGAELLDIRPRVLCFPLRNKMECSYLWETSCLVHLTNNTDQSVGFWIVPHFPKLYQVSSCCGEVQPSETHVVNIVLIEGRRPPIDTGVLNILTVARSEKNTNDFMSAIRESVIGELHGADLVKRINKLGEVHQAALTAVIRPSRKPKVIRSNKIDSVHSSIDVHPTEPWILISHGKKVSIWNYQTQEMRELKVRKKGSSKLGRPVRFMAGLGDGAQWIVMGDTDGWIRAITYDTGETKMEIQAHWQSPVCTLAVHPTRPLVASASSTSIYNEVVLFDGKKNWTRTSHENSRTVSHLKFGTDMFAASSKYSEDMGIKSWSIGEYMPKATLPQERAFESIWPLFGTFDYLRTEGDGQYMITTTKNGICIWDLQIKPVSKVHSISWKSSDHIVAVACHPTLPFIFVVAVDPTYTSTICFWNYINYKRFGEVNRIERTFRGLKQLGFVGSQRIVVIYEHEKIEVLEIKLKKLAYQQETDDTPTIHQQNL</sequence>
<dbReference type="InterPro" id="IPR008266">
    <property type="entry name" value="Tyr_kinase_AS"/>
</dbReference>
<evidence type="ECO:0000313" key="5">
    <source>
        <dbReference type="EnsemblPlants" id="KQK11851"/>
    </source>
</evidence>
<dbReference type="InterPro" id="IPR011009">
    <property type="entry name" value="Kinase-like_dom_sf"/>
</dbReference>
<feature type="region of interest" description="Disordered" evidence="2">
    <location>
        <begin position="304"/>
        <end position="333"/>
    </location>
</feature>
<reference evidence="5" key="3">
    <citation type="submission" date="2018-08" db="UniProtKB">
        <authorList>
            <consortium name="EnsemblPlants"/>
        </authorList>
    </citation>
    <scope>IDENTIFICATION</scope>
    <source>
        <strain evidence="5">cv. Bd21</strain>
    </source>
</reference>
<dbReference type="InterPro" id="IPR015943">
    <property type="entry name" value="WD40/YVTN_repeat-like_dom_sf"/>
</dbReference>
<organism evidence="4">
    <name type="scientific">Brachypodium distachyon</name>
    <name type="common">Purple false brome</name>
    <name type="synonym">Trachynia distachya</name>
    <dbReference type="NCBI Taxonomy" id="15368"/>
    <lineage>
        <taxon>Eukaryota</taxon>
        <taxon>Viridiplantae</taxon>
        <taxon>Streptophyta</taxon>
        <taxon>Embryophyta</taxon>
        <taxon>Tracheophyta</taxon>
        <taxon>Spermatophyta</taxon>
        <taxon>Magnoliopsida</taxon>
        <taxon>Liliopsida</taxon>
        <taxon>Poales</taxon>
        <taxon>Poaceae</taxon>
        <taxon>BOP clade</taxon>
        <taxon>Pooideae</taxon>
        <taxon>Stipodae</taxon>
        <taxon>Brachypodieae</taxon>
        <taxon>Brachypodium</taxon>
    </lineage>
</organism>
<keyword evidence="1" id="KW-0067">ATP-binding</keyword>
<dbReference type="GeneID" id="100822214"/>
<dbReference type="PROSITE" id="PS50011">
    <property type="entry name" value="PROTEIN_KINASE_DOM"/>
    <property type="match status" value="1"/>
</dbReference>
<dbReference type="Gene3D" id="1.10.510.10">
    <property type="entry name" value="Transferase(Phosphotransferase) domain 1"/>
    <property type="match status" value="1"/>
</dbReference>
<dbReference type="GO" id="GO:0004672">
    <property type="term" value="F:protein kinase activity"/>
    <property type="evidence" value="ECO:0007669"/>
    <property type="project" value="InterPro"/>
</dbReference>
<dbReference type="EMBL" id="CM000881">
    <property type="protein sequence ID" value="KQK11855.1"/>
    <property type="molecule type" value="Genomic_DNA"/>
</dbReference>
<feature type="domain" description="Protein kinase" evidence="3">
    <location>
        <begin position="41"/>
        <end position="322"/>
    </location>
</feature>
<dbReference type="Gene3D" id="2.130.10.10">
    <property type="entry name" value="YVTN repeat-like/Quinoprotein amine dehydrogenase"/>
    <property type="match status" value="1"/>
</dbReference>
<dbReference type="EnsemblPlants" id="KQK11851">
    <property type="protein sequence ID" value="KQK11851"/>
    <property type="gene ID" value="BRADI_2g62990v3"/>
</dbReference>
<keyword evidence="1" id="KW-0547">Nucleotide-binding</keyword>
<proteinExistence type="predicted"/>
<feature type="binding site" evidence="1">
    <location>
        <position position="69"/>
    </location>
    <ligand>
        <name>ATP</name>
        <dbReference type="ChEBI" id="CHEBI:30616"/>
    </ligand>
</feature>
<dbReference type="SUPFAM" id="SSF49354">
    <property type="entry name" value="PapD-like"/>
    <property type="match status" value="1"/>
</dbReference>
<dbReference type="Proteomes" id="UP000008810">
    <property type="component" value="Chromosome 2"/>
</dbReference>
<dbReference type="Gramene" id="KQK11856">
    <property type="protein sequence ID" value="KQK11856"/>
    <property type="gene ID" value="BRADI_2g62990v3"/>
</dbReference>
<keyword evidence="6" id="KW-1185">Reference proteome</keyword>
<dbReference type="GO" id="GO:0006886">
    <property type="term" value="P:intracellular protein transport"/>
    <property type="evidence" value="ECO:0000318"/>
    <property type="project" value="GO_Central"/>
</dbReference>
<dbReference type="Gene3D" id="2.60.40.10">
    <property type="entry name" value="Immunoglobulins"/>
    <property type="match status" value="1"/>
</dbReference>
<evidence type="ECO:0000256" key="2">
    <source>
        <dbReference type="SAM" id="MobiDB-lite"/>
    </source>
</evidence>
<dbReference type="Gramene" id="KQK11851">
    <property type="protein sequence ID" value="KQK11851"/>
    <property type="gene ID" value="BRADI_2g62990v3"/>
</dbReference>
<dbReference type="Pfam" id="PF00069">
    <property type="entry name" value="Pkinase"/>
    <property type="match status" value="1"/>
</dbReference>
<dbReference type="InterPro" id="IPR017441">
    <property type="entry name" value="Protein_kinase_ATP_BS"/>
</dbReference>
<dbReference type="EMBL" id="CM000881">
    <property type="protein sequence ID" value="KQK11851.1"/>
    <property type="molecule type" value="Genomic_DNA"/>
</dbReference>
<dbReference type="GO" id="GO:0030126">
    <property type="term" value="C:COPI vesicle coat"/>
    <property type="evidence" value="ECO:0000318"/>
    <property type="project" value="GO_Central"/>
</dbReference>
<dbReference type="AlphaFoldDB" id="A0A0Q3GL28"/>
<dbReference type="STRING" id="15368.A0A0Q3GL28"/>
<evidence type="ECO:0000259" key="3">
    <source>
        <dbReference type="PROSITE" id="PS50011"/>
    </source>
</evidence>
<dbReference type="Gramene" id="KQK11855">
    <property type="protein sequence ID" value="KQK11855"/>
    <property type="gene ID" value="BRADI_2g62990v3"/>
</dbReference>